<name>A0A6J5NPY2_9CAUD</name>
<sequence>MTITIQPTPDYLLHFTVKPADDNFNLKIESQWWGAADRNGLQTRFDVTLPEHELRQLALAIDAGIKT</sequence>
<organism evidence="1">
    <name type="scientific">uncultured Caudovirales phage</name>
    <dbReference type="NCBI Taxonomy" id="2100421"/>
    <lineage>
        <taxon>Viruses</taxon>
        <taxon>Duplodnaviria</taxon>
        <taxon>Heunggongvirae</taxon>
        <taxon>Uroviricota</taxon>
        <taxon>Caudoviricetes</taxon>
        <taxon>Peduoviridae</taxon>
        <taxon>Maltschvirus</taxon>
        <taxon>Maltschvirus maltsch</taxon>
    </lineage>
</organism>
<proteinExistence type="predicted"/>
<reference evidence="1" key="1">
    <citation type="submission" date="2020-04" db="EMBL/GenBank/DDBJ databases">
        <authorList>
            <person name="Chiriac C."/>
            <person name="Salcher M."/>
            <person name="Ghai R."/>
            <person name="Kavagutti S V."/>
        </authorList>
    </citation>
    <scope>NUCLEOTIDE SEQUENCE</scope>
</reference>
<dbReference type="EMBL" id="LR796676">
    <property type="protein sequence ID" value="CAB4159195.1"/>
    <property type="molecule type" value="Genomic_DNA"/>
</dbReference>
<gene>
    <name evidence="1" type="ORF">UFOVP713_61</name>
</gene>
<evidence type="ECO:0000313" key="1">
    <source>
        <dbReference type="EMBL" id="CAB4159195.1"/>
    </source>
</evidence>
<protein>
    <submittedName>
        <fullName evidence="1">Uncharacterized protein</fullName>
    </submittedName>
</protein>
<accession>A0A6J5NPY2</accession>